<dbReference type="PANTHER" id="PTHR34986">
    <property type="entry name" value="EVOLVED BETA-GALACTOSIDASE SUBUNIT BETA"/>
    <property type="match status" value="1"/>
</dbReference>
<dbReference type="AlphaFoldDB" id="E8K2U2"/>
<keyword evidence="1" id="KW-0378">Hydrolase</keyword>
<gene>
    <name evidence="1" type="ORF">HMPREF9423_1805</name>
</gene>
<dbReference type="Pfam" id="PF04074">
    <property type="entry name" value="DUF386"/>
    <property type="match status" value="1"/>
</dbReference>
<keyword evidence="1" id="KW-0326">Glycosidase</keyword>
<dbReference type="FunFam" id="2.60.120.370:FF:000005">
    <property type="entry name" value="Beta-galactosidase subunit beta"/>
    <property type="match status" value="1"/>
</dbReference>
<dbReference type="Proteomes" id="UP000002815">
    <property type="component" value="Unassembled WGS sequence"/>
</dbReference>
<dbReference type="eggNOG" id="COG2731">
    <property type="taxonomic scope" value="Bacteria"/>
</dbReference>
<proteinExistence type="predicted"/>
<keyword evidence="2" id="KW-1185">Reference proteome</keyword>
<evidence type="ECO:0000313" key="1">
    <source>
        <dbReference type="EMBL" id="EFX35937.1"/>
    </source>
</evidence>
<dbReference type="SUPFAM" id="SSF51197">
    <property type="entry name" value="Clavaminate synthase-like"/>
    <property type="match status" value="1"/>
</dbReference>
<dbReference type="EC" id="3.2.1.23" evidence="1"/>
<organism evidence="1 2">
    <name type="scientific">Streptococcus infantis ATCC 700779</name>
    <dbReference type="NCBI Taxonomy" id="889204"/>
    <lineage>
        <taxon>Bacteria</taxon>
        <taxon>Bacillati</taxon>
        <taxon>Bacillota</taxon>
        <taxon>Bacilli</taxon>
        <taxon>Lactobacillales</taxon>
        <taxon>Streptococcaceae</taxon>
        <taxon>Streptococcus</taxon>
    </lineage>
</organism>
<protein>
    <submittedName>
        <fullName evidence="1">YhcH/YjgK/YiaL family protein</fullName>
        <ecNumber evidence="1">3.2.1.23</ecNumber>
    </submittedName>
</protein>
<dbReference type="NCBIfam" id="TIGR00022">
    <property type="entry name" value="YhcH/YjgK/YiaL family protein"/>
    <property type="match status" value="1"/>
</dbReference>
<accession>E8K2U2</accession>
<evidence type="ECO:0000313" key="2">
    <source>
        <dbReference type="Proteomes" id="UP000002815"/>
    </source>
</evidence>
<dbReference type="InterPro" id="IPR037012">
    <property type="entry name" value="NanQ/TabA/YiaL_sf"/>
</dbReference>
<dbReference type="HOGENOM" id="CLU_107139_2_0_9"/>
<dbReference type="GO" id="GO:0005829">
    <property type="term" value="C:cytosol"/>
    <property type="evidence" value="ECO:0007669"/>
    <property type="project" value="TreeGrafter"/>
</dbReference>
<comment type="caution">
    <text evidence="1">The sequence shown here is derived from an EMBL/GenBank/DDBJ whole genome shotgun (WGS) entry which is preliminary data.</text>
</comment>
<dbReference type="InterPro" id="IPR004375">
    <property type="entry name" value="NanQ/TabA/YiaL"/>
</dbReference>
<name>E8K2U2_9STRE</name>
<dbReference type="EMBL" id="AEVD01000017">
    <property type="protein sequence ID" value="EFX35937.1"/>
    <property type="molecule type" value="Genomic_DNA"/>
</dbReference>
<dbReference type="Gene3D" id="2.60.120.370">
    <property type="entry name" value="YhcH/YjgK/YiaL"/>
    <property type="match status" value="1"/>
</dbReference>
<sequence length="162" mass="19008">MSEDNNQVKEITMIFDDLKNISFYKGIHPNLDKAIDYLYEHRKDTFELGKYDIDGDKVFLVVQENVLNKEENDRFEHHKNYADLHLLVEGHEYSSYGSRIKDEAVAFDEASDIGFVHCHEQYPLLLGYHNFAVFFPGEPHQPNGYAGMEDKVRKYLFKILID</sequence>
<dbReference type="PANTHER" id="PTHR34986:SF1">
    <property type="entry name" value="PROTEIN YIAL"/>
    <property type="match status" value="1"/>
</dbReference>
<reference evidence="1 2" key="1">
    <citation type="submission" date="2010-12" db="EMBL/GenBank/DDBJ databases">
        <authorList>
            <person name="Muzny D."/>
            <person name="Qin X."/>
            <person name="Deng J."/>
            <person name="Jiang H."/>
            <person name="Liu Y."/>
            <person name="Qu J."/>
            <person name="Song X.-Z."/>
            <person name="Zhang L."/>
            <person name="Thornton R."/>
            <person name="Coyle M."/>
            <person name="Francisco L."/>
            <person name="Jackson L."/>
            <person name="Javaid M."/>
            <person name="Korchina V."/>
            <person name="Kovar C."/>
            <person name="Mata R."/>
            <person name="Mathew T."/>
            <person name="Ngo R."/>
            <person name="Nguyen L."/>
            <person name="Nguyen N."/>
            <person name="Okwuonu G."/>
            <person name="Ongeri F."/>
            <person name="Pham C."/>
            <person name="Simmons D."/>
            <person name="Wilczek-Boney K."/>
            <person name="Hale W."/>
            <person name="Jakkamsetti A."/>
            <person name="Pham P."/>
            <person name="Ruth R."/>
            <person name="San Lucas F."/>
            <person name="Warren J."/>
            <person name="Zhang J."/>
            <person name="Zhao Z."/>
            <person name="Zhou C."/>
            <person name="Zhu D."/>
            <person name="Lee S."/>
            <person name="Bess C."/>
            <person name="Blankenburg K."/>
            <person name="Forbes L."/>
            <person name="Fu Q."/>
            <person name="Gubbala S."/>
            <person name="Hirani K."/>
            <person name="Jayaseelan J.C."/>
            <person name="Lara F."/>
            <person name="Munidasa M."/>
            <person name="Palculict T."/>
            <person name="Patil S."/>
            <person name="Pu L.-L."/>
            <person name="Saada N."/>
            <person name="Tang L."/>
            <person name="Weissenberger G."/>
            <person name="Zhu Y."/>
            <person name="Hemphill L."/>
            <person name="Shang Y."/>
            <person name="Youmans B."/>
            <person name="Ayvaz T."/>
            <person name="Ross M."/>
            <person name="Santibanez J."/>
            <person name="Aqrawi P."/>
            <person name="Gross S."/>
            <person name="Joshi V."/>
            <person name="Fowler G."/>
            <person name="Nazareth L."/>
            <person name="Reid J."/>
            <person name="Worley K."/>
            <person name="Petrosino J."/>
            <person name="Highlander S."/>
            <person name="Gibbs R."/>
        </authorList>
    </citation>
    <scope>NUCLEOTIDE SEQUENCE [LARGE SCALE GENOMIC DNA]</scope>
    <source>
        <strain evidence="1 2">ATCC 700779</strain>
    </source>
</reference>
<dbReference type="GO" id="GO:0004565">
    <property type="term" value="F:beta-galactosidase activity"/>
    <property type="evidence" value="ECO:0007669"/>
    <property type="project" value="UniProtKB-EC"/>
</dbReference>